<organism evidence="4 5">
    <name type="scientific">Dipteronia dyeriana</name>
    <dbReference type="NCBI Taxonomy" id="168575"/>
    <lineage>
        <taxon>Eukaryota</taxon>
        <taxon>Viridiplantae</taxon>
        <taxon>Streptophyta</taxon>
        <taxon>Embryophyta</taxon>
        <taxon>Tracheophyta</taxon>
        <taxon>Spermatophyta</taxon>
        <taxon>Magnoliopsida</taxon>
        <taxon>eudicotyledons</taxon>
        <taxon>Gunneridae</taxon>
        <taxon>Pentapetalae</taxon>
        <taxon>rosids</taxon>
        <taxon>malvids</taxon>
        <taxon>Sapindales</taxon>
        <taxon>Sapindaceae</taxon>
        <taxon>Hippocastanoideae</taxon>
        <taxon>Acereae</taxon>
        <taxon>Dipteronia</taxon>
    </lineage>
</organism>
<dbReference type="Proteomes" id="UP001280121">
    <property type="component" value="Unassembled WGS sequence"/>
</dbReference>
<name>A0AAE0CKH8_9ROSI</name>
<evidence type="ECO:0000313" key="5">
    <source>
        <dbReference type="Proteomes" id="UP001280121"/>
    </source>
</evidence>
<dbReference type="Pfam" id="PF00476">
    <property type="entry name" value="DNA_pol_A"/>
    <property type="match status" value="1"/>
</dbReference>
<dbReference type="InterPro" id="IPR001098">
    <property type="entry name" value="DNA-dir_DNA_pol_A_palm_dom"/>
</dbReference>
<proteinExistence type="predicted"/>
<evidence type="ECO:0000256" key="2">
    <source>
        <dbReference type="SAM" id="MobiDB-lite"/>
    </source>
</evidence>
<dbReference type="SUPFAM" id="SSF56672">
    <property type="entry name" value="DNA/RNA polymerases"/>
    <property type="match status" value="1"/>
</dbReference>
<dbReference type="GO" id="GO:0006261">
    <property type="term" value="P:DNA-templated DNA replication"/>
    <property type="evidence" value="ECO:0007669"/>
    <property type="project" value="InterPro"/>
</dbReference>
<feature type="region of interest" description="Disordered" evidence="2">
    <location>
        <begin position="77"/>
        <end position="163"/>
    </location>
</feature>
<keyword evidence="5" id="KW-1185">Reference proteome</keyword>
<dbReference type="PANTHER" id="PTHR10133:SF27">
    <property type="entry name" value="DNA POLYMERASE NU"/>
    <property type="match status" value="1"/>
</dbReference>
<dbReference type="InterPro" id="IPR043502">
    <property type="entry name" value="DNA/RNA_pol_sf"/>
</dbReference>
<comment type="caution">
    <text evidence="4">The sequence shown here is derived from an EMBL/GenBank/DDBJ whole genome shotgun (WGS) entry which is preliminary data.</text>
</comment>
<dbReference type="EMBL" id="JANJYI010000004">
    <property type="protein sequence ID" value="KAK2654507.1"/>
    <property type="molecule type" value="Genomic_DNA"/>
</dbReference>
<accession>A0AAE0CKH8</accession>
<dbReference type="GO" id="GO:0003887">
    <property type="term" value="F:DNA-directed DNA polymerase activity"/>
    <property type="evidence" value="ECO:0007669"/>
    <property type="project" value="InterPro"/>
</dbReference>
<dbReference type="PANTHER" id="PTHR10133">
    <property type="entry name" value="DNA POLYMERASE I"/>
    <property type="match status" value="1"/>
</dbReference>
<evidence type="ECO:0000313" key="4">
    <source>
        <dbReference type="EMBL" id="KAK2654507.1"/>
    </source>
</evidence>
<feature type="domain" description="DNA-directed DNA polymerase family A palm" evidence="3">
    <location>
        <begin position="300"/>
        <end position="406"/>
    </location>
</feature>
<gene>
    <name evidence="4" type="ORF">Ddye_014363</name>
</gene>
<protein>
    <recommendedName>
        <fullName evidence="3">DNA-directed DNA polymerase family A palm domain-containing protein</fullName>
    </recommendedName>
</protein>
<sequence length="410" mass="43376">MGEGVRAGAGVGARALRSGSRNGWGARAGVKKRSKALSYGDGVRVYIVCIRVCVYFYGVRKIVRESVAARELERLGSLSGSRKGNGSKELGNWHGSGRGSESESRSGSYGARVGTEALSGSGSATEASVGVRPGALRCGPGAGGVDSRSESGRRIGGGNRSAESWNRSGVGSRSFKVALFFFTLSKLFFELGTKNGSVELGCLIGSGSTVIGNMSGLGAITKTLSWGTRAREGARAEALILEAGALGSWSGSAEKAGAGAGARVLIGLRYRCSVFSISNGKKGRCKAFENQPALEKDCYKIRQAFIVSPGHSLIVADYGQLELRILAHLADRKSMLDAFKPGGDFHSRTAMNTYPHIREAVEMEKVLLEWHPQPPPRSIIKDAFASERRKAKMLNFSIAYGMTPRGLAEG</sequence>
<dbReference type="GO" id="GO:0006302">
    <property type="term" value="P:double-strand break repair"/>
    <property type="evidence" value="ECO:0007669"/>
    <property type="project" value="TreeGrafter"/>
</dbReference>
<dbReference type="Gene3D" id="1.10.150.20">
    <property type="entry name" value="5' to 3' exonuclease, C-terminal subdomain"/>
    <property type="match status" value="1"/>
</dbReference>
<evidence type="ECO:0000256" key="1">
    <source>
        <dbReference type="ARBA" id="ARBA00022705"/>
    </source>
</evidence>
<dbReference type="InterPro" id="IPR002298">
    <property type="entry name" value="DNA_polymerase_A"/>
</dbReference>
<dbReference type="GO" id="GO:0003677">
    <property type="term" value="F:DNA binding"/>
    <property type="evidence" value="ECO:0007669"/>
    <property type="project" value="InterPro"/>
</dbReference>
<dbReference type="PRINTS" id="PR00868">
    <property type="entry name" value="DNAPOLI"/>
</dbReference>
<dbReference type="SMART" id="SM00482">
    <property type="entry name" value="POLAc"/>
    <property type="match status" value="1"/>
</dbReference>
<dbReference type="AlphaFoldDB" id="A0AAE0CKH8"/>
<reference evidence="4" key="1">
    <citation type="journal article" date="2023" name="Plant J.">
        <title>Genome sequences and population genomics provide insights into the demographic history, inbreeding, and mutation load of two 'living fossil' tree species of Dipteronia.</title>
        <authorList>
            <person name="Feng Y."/>
            <person name="Comes H.P."/>
            <person name="Chen J."/>
            <person name="Zhu S."/>
            <person name="Lu R."/>
            <person name="Zhang X."/>
            <person name="Li P."/>
            <person name="Qiu J."/>
            <person name="Olsen K.M."/>
            <person name="Qiu Y."/>
        </authorList>
    </citation>
    <scope>NUCLEOTIDE SEQUENCE</scope>
    <source>
        <strain evidence="4">KIB01</strain>
    </source>
</reference>
<evidence type="ECO:0000259" key="3">
    <source>
        <dbReference type="SMART" id="SM00482"/>
    </source>
</evidence>
<keyword evidence="1" id="KW-0235">DNA replication</keyword>